<proteinExistence type="predicted"/>
<evidence type="ECO:0000313" key="4">
    <source>
        <dbReference type="Proteomes" id="UP000035704"/>
    </source>
</evidence>
<dbReference type="KEGG" id="cace:CACET_c31850"/>
<evidence type="ECO:0000259" key="2">
    <source>
        <dbReference type="Pfam" id="PF05065"/>
    </source>
</evidence>
<dbReference type="Gene3D" id="3.30.2400.10">
    <property type="entry name" value="Major capsid protein gp5"/>
    <property type="match status" value="1"/>
</dbReference>
<sequence>MPRMKKINLQLFAGMRNLDLIQAKKAEIMNKLNQAIKDGDEESFAQAFTEFTETIQEAVMEEAKGMVQTVDQNVLAGRGVRQLTSEENNYFQRVIEAMKTSNPQQALSDIDVVMPKTVIDAVFEDLTENHPLLDAISFQNTSGLIEYLVNTNGTELATWSTLTSEIVKELTSGFKKMNMGLHKLSAFLPVSKSMLDLGPAWLDRYVRIILGEAIANGLEEGIINGTGKNMPIGMNRQVGEGVTVTDGVYPLKETVEVNSLDPVSYGQLLSGMAVGPNEKSRVVRRVIMIVNPVDYLQKVMPATTIRAADGTYVNNVLPFPTDVIQSTQIDQGKAIIGLAKRYFMGIGTAKSGKIEYSDEYRFLEDERVYLVKLYGHGEPLDNTAFVYADISGLKPAAHQVFVVNAEDFPGGEPEI</sequence>
<dbReference type="Pfam" id="PF05065">
    <property type="entry name" value="Phage_capsid"/>
    <property type="match status" value="1"/>
</dbReference>
<organism evidence="3 4">
    <name type="scientific">Clostridium aceticum</name>
    <dbReference type="NCBI Taxonomy" id="84022"/>
    <lineage>
        <taxon>Bacteria</taxon>
        <taxon>Bacillati</taxon>
        <taxon>Bacillota</taxon>
        <taxon>Clostridia</taxon>
        <taxon>Eubacteriales</taxon>
        <taxon>Clostridiaceae</taxon>
        <taxon>Clostridium</taxon>
    </lineage>
</organism>
<dbReference type="EMBL" id="CP009687">
    <property type="protein sequence ID" value="AKL96629.1"/>
    <property type="molecule type" value="Genomic_DNA"/>
</dbReference>
<dbReference type="SUPFAM" id="SSF56563">
    <property type="entry name" value="Major capsid protein gp5"/>
    <property type="match status" value="1"/>
</dbReference>
<accession>A0A0G3WGP5</accession>
<dbReference type="RefSeq" id="WP_242846953.1">
    <property type="nucleotide sequence ID" value="NZ_CP009687.1"/>
</dbReference>
<dbReference type="Proteomes" id="UP000035704">
    <property type="component" value="Chromosome"/>
</dbReference>
<dbReference type="InterPro" id="IPR024455">
    <property type="entry name" value="Phage_capsid"/>
</dbReference>
<gene>
    <name evidence="3" type="ORF">CACET_c31850</name>
</gene>
<dbReference type="NCBIfam" id="TIGR01554">
    <property type="entry name" value="major_cap_HK97"/>
    <property type="match status" value="1"/>
</dbReference>
<comment type="subcellular location">
    <subcellularLocation>
        <location evidence="1">Virion</location>
    </subcellularLocation>
</comment>
<feature type="domain" description="Phage capsid-like C-terminal" evidence="2">
    <location>
        <begin position="112"/>
        <end position="247"/>
    </location>
</feature>
<name>A0A0G3WGP5_9CLOT</name>
<evidence type="ECO:0000256" key="1">
    <source>
        <dbReference type="ARBA" id="ARBA00004328"/>
    </source>
</evidence>
<reference evidence="3 4" key="1">
    <citation type="submission" date="2014-10" db="EMBL/GenBank/DDBJ databases">
        <title>Genome sequence of Clostridium aceticum DSM 1496.</title>
        <authorList>
            <person name="Poehlein A."/>
            <person name="Schiel-Bengelsdorf B."/>
            <person name="Gottschalk G."/>
            <person name="Duerre P."/>
            <person name="Daniel R."/>
        </authorList>
    </citation>
    <scope>NUCLEOTIDE SEQUENCE [LARGE SCALE GENOMIC DNA]</scope>
    <source>
        <strain evidence="3 4">DSM 1496</strain>
    </source>
</reference>
<dbReference type="AlphaFoldDB" id="A0A0G3WGP5"/>
<keyword evidence="4" id="KW-1185">Reference proteome</keyword>
<dbReference type="PATRIC" id="fig|84022.6.peg.3257"/>
<protein>
    <submittedName>
        <fullName evidence="3">Phage major capsid protein, HK97 family</fullName>
    </submittedName>
</protein>
<dbReference type="InterPro" id="IPR054612">
    <property type="entry name" value="Phage_capsid-like_C"/>
</dbReference>
<evidence type="ECO:0000313" key="3">
    <source>
        <dbReference type="EMBL" id="AKL96629.1"/>
    </source>
</evidence>
<dbReference type="STRING" id="84022.CACET_c31850"/>